<dbReference type="PANTHER" id="PTHR34975">
    <property type="entry name" value="SPORE GERMINATION PROTEIN A2"/>
    <property type="match status" value="1"/>
</dbReference>
<feature type="transmembrane region" description="Helical" evidence="8">
    <location>
        <begin position="365"/>
        <end position="384"/>
    </location>
</feature>
<comment type="similarity">
    <text evidence="2">Belongs to the amino acid-polyamine-organocation (APC) superfamily. Spore germination protein (SGP) (TC 2.A.3.9) family.</text>
</comment>
<feature type="transmembrane region" description="Helical" evidence="8">
    <location>
        <begin position="69"/>
        <end position="90"/>
    </location>
</feature>
<feature type="transmembrane region" description="Helical" evidence="8">
    <location>
        <begin position="213"/>
        <end position="234"/>
    </location>
</feature>
<dbReference type="Pfam" id="PF03845">
    <property type="entry name" value="Spore_permease"/>
    <property type="match status" value="1"/>
</dbReference>
<dbReference type="PANTHER" id="PTHR34975:SF2">
    <property type="entry name" value="SPORE GERMINATION PROTEIN A2"/>
    <property type="match status" value="1"/>
</dbReference>
<feature type="transmembrane region" description="Helical" evidence="8">
    <location>
        <begin position="176"/>
        <end position="193"/>
    </location>
</feature>
<feature type="transmembrane region" description="Helical" evidence="8">
    <location>
        <begin position="111"/>
        <end position="135"/>
    </location>
</feature>
<dbReference type="EMBL" id="WMEY01000001">
    <property type="protein sequence ID" value="MYL62151.1"/>
    <property type="molecule type" value="Genomic_DNA"/>
</dbReference>
<dbReference type="NCBIfam" id="TIGR00912">
    <property type="entry name" value="2A0309"/>
    <property type="match status" value="1"/>
</dbReference>
<evidence type="ECO:0000256" key="5">
    <source>
        <dbReference type="ARBA" id="ARBA00022692"/>
    </source>
</evidence>
<sequence>MICQHHSILLRLFLNQYNFFFNNQRGMVKNVEPPKISSTQFTIIVILFTIGSSILIIPSVLAEAAERDAWIAGIVGLAGGLLVILLFNVLGKQDSSLTLLENCEAILGKGLGKALAFVFITFFFLLASTVVWDLVNFLTTHILVDSPIEVISILFISLVIFATRLGLETIVRCGEIFFPWVIGLFFLWMLFALPDAKFTNLLPVMEDGLKPIWKGATLSMSIPYIQLIVFLMIYPAVYSKKTGRSLFLGTLFGGLILITITFACLLVLGVNGTIIQSHPSYILGKKISFGNFIQRIEVIVAIIWMLTIFFKLVVLFYASTIGFAQVLGVKDYRILTFPLGIILLVLSLIVFPNDTYANEFASTSWIPYSFTICIILPLFLILIAKIRKKKAHKA</sequence>
<keyword evidence="4" id="KW-0309">Germination</keyword>
<protein>
    <submittedName>
        <fullName evidence="9">Endospore germination permease</fullName>
    </submittedName>
</protein>
<proteinExistence type="inferred from homology"/>
<evidence type="ECO:0000256" key="8">
    <source>
        <dbReference type="SAM" id="Phobius"/>
    </source>
</evidence>
<keyword evidence="7 8" id="KW-0472">Membrane</keyword>
<organism evidence="9 10">
    <name type="scientific">Guptibacillus hwajinpoensis</name>
    <dbReference type="NCBI Taxonomy" id="208199"/>
    <lineage>
        <taxon>Bacteria</taxon>
        <taxon>Bacillati</taxon>
        <taxon>Bacillota</taxon>
        <taxon>Bacilli</taxon>
        <taxon>Bacillales</taxon>
        <taxon>Guptibacillaceae</taxon>
        <taxon>Guptibacillus</taxon>
    </lineage>
</organism>
<comment type="subcellular location">
    <subcellularLocation>
        <location evidence="1">Membrane</location>
        <topology evidence="1">Multi-pass membrane protein</topology>
    </subcellularLocation>
</comment>
<feature type="transmembrane region" description="Helical" evidence="8">
    <location>
        <begin position="298"/>
        <end position="320"/>
    </location>
</feature>
<evidence type="ECO:0000256" key="3">
    <source>
        <dbReference type="ARBA" id="ARBA00022448"/>
    </source>
</evidence>
<feature type="transmembrane region" description="Helical" evidence="8">
    <location>
        <begin position="39"/>
        <end position="57"/>
    </location>
</feature>
<dbReference type="GO" id="GO:0016020">
    <property type="term" value="C:membrane"/>
    <property type="evidence" value="ECO:0007669"/>
    <property type="project" value="UniProtKB-SubCell"/>
</dbReference>
<dbReference type="Proteomes" id="UP000447833">
    <property type="component" value="Unassembled WGS sequence"/>
</dbReference>
<evidence type="ECO:0000313" key="9">
    <source>
        <dbReference type="EMBL" id="MYL62151.1"/>
    </source>
</evidence>
<feature type="transmembrane region" description="Helical" evidence="8">
    <location>
        <begin position="147"/>
        <end position="167"/>
    </location>
</feature>
<evidence type="ECO:0000256" key="4">
    <source>
        <dbReference type="ARBA" id="ARBA00022544"/>
    </source>
</evidence>
<keyword evidence="6 8" id="KW-1133">Transmembrane helix</keyword>
<dbReference type="GO" id="GO:0009847">
    <property type="term" value="P:spore germination"/>
    <property type="evidence" value="ECO:0007669"/>
    <property type="project" value="InterPro"/>
</dbReference>
<reference evidence="9 10" key="1">
    <citation type="submission" date="2019-11" db="EMBL/GenBank/DDBJ databases">
        <title>Genome sequences of 17 halophilic strains isolated from different environments.</title>
        <authorList>
            <person name="Furrow R.E."/>
        </authorList>
    </citation>
    <scope>NUCLEOTIDE SEQUENCE [LARGE SCALE GENOMIC DNA]</scope>
    <source>
        <strain evidence="9 10">22506_14_FS</strain>
    </source>
</reference>
<evidence type="ECO:0000256" key="1">
    <source>
        <dbReference type="ARBA" id="ARBA00004141"/>
    </source>
</evidence>
<keyword evidence="3" id="KW-0813">Transport</keyword>
<keyword evidence="5 8" id="KW-0812">Transmembrane</keyword>
<evidence type="ECO:0000256" key="6">
    <source>
        <dbReference type="ARBA" id="ARBA00022989"/>
    </source>
</evidence>
<dbReference type="InterPro" id="IPR004761">
    <property type="entry name" value="Spore_GerAB"/>
</dbReference>
<comment type="caution">
    <text evidence="9">The sequence shown here is derived from an EMBL/GenBank/DDBJ whole genome shotgun (WGS) entry which is preliminary data.</text>
</comment>
<feature type="transmembrane region" description="Helical" evidence="8">
    <location>
        <begin position="246"/>
        <end position="270"/>
    </location>
</feature>
<name>A0A845EP03_9BACL</name>
<dbReference type="AlphaFoldDB" id="A0A845EP03"/>
<feature type="transmembrane region" description="Helical" evidence="8">
    <location>
        <begin position="332"/>
        <end position="353"/>
    </location>
</feature>
<gene>
    <name evidence="9" type="ORF">GLW07_02150</name>
</gene>
<evidence type="ECO:0000256" key="2">
    <source>
        <dbReference type="ARBA" id="ARBA00007998"/>
    </source>
</evidence>
<evidence type="ECO:0000313" key="10">
    <source>
        <dbReference type="Proteomes" id="UP000447833"/>
    </source>
</evidence>
<accession>A0A845EP03</accession>
<evidence type="ECO:0000256" key="7">
    <source>
        <dbReference type="ARBA" id="ARBA00023136"/>
    </source>
</evidence>